<gene>
    <name evidence="2" type="ORF">D7I46_00960</name>
</gene>
<feature type="region of interest" description="Disordered" evidence="1">
    <location>
        <begin position="242"/>
        <end position="267"/>
    </location>
</feature>
<protein>
    <submittedName>
        <fullName evidence="2">Uncharacterized protein</fullName>
    </submittedName>
</protein>
<name>A0A387BFT8_9LACT</name>
<dbReference type="Proteomes" id="UP000269374">
    <property type="component" value="Chromosome"/>
</dbReference>
<evidence type="ECO:0000313" key="3">
    <source>
        <dbReference type="Proteomes" id="UP000269374"/>
    </source>
</evidence>
<dbReference type="EMBL" id="CP032627">
    <property type="protein sequence ID" value="AYF99779.1"/>
    <property type="molecule type" value="Genomic_DNA"/>
</dbReference>
<dbReference type="KEGG" id="lact:D7I46_00960"/>
<dbReference type="RefSeq" id="WP_120771168.1">
    <property type="nucleotide sequence ID" value="NZ_CP032627.1"/>
</dbReference>
<evidence type="ECO:0000256" key="1">
    <source>
        <dbReference type="SAM" id="MobiDB-lite"/>
    </source>
</evidence>
<dbReference type="AlphaFoldDB" id="A0A387BFT8"/>
<sequence>MSVEKRHSASAVLRNQEHFFQLDERLLLVFSPEQYMFINRLDFWIQQKLQAQLANGEPVRGWVNTENRMYIFKTLKPSQHQTIPSWLEEFYHFSESSFNRVVKSLVSAGIVLKHNDKNKLARDKTLWYSLDYEALDRYYSEKFIERWQEVIVTRVTWELKKWLDFQPNVENSSLTNVQLRKKLFDSNAKVIAKQRAEELVLEFSDFNEQVIKDEVTEAVNKILTQLEQEFLGVVPCCQNDNMSDTNGSDGENEKINEKKAGKPHEQSCCQNDSMEAVKMAAALTIYNQPGITKNYDTNRYVNLDDLPNNFIQGVNHLFLTPKTVGQLSHFGEEAKALQDIIFRAKLKVEKEYHEQLKLRFPDREKSRIEGEFWQDDLENEVQKLIFVIKESRRKEKPIQNIEAFFTAMMENFWLAALVIDLNCSYSWKENAKYQAEEEGKNFLHAYFSKFDKAELKEELSNFSKEDAQRLSTNEIWI</sequence>
<feature type="compositionally biased region" description="Basic and acidic residues" evidence="1">
    <location>
        <begin position="251"/>
        <end position="265"/>
    </location>
</feature>
<organism evidence="2 3">
    <name type="scientific">Lactococcus allomyrinae</name>
    <dbReference type="NCBI Taxonomy" id="2419773"/>
    <lineage>
        <taxon>Bacteria</taxon>
        <taxon>Bacillati</taxon>
        <taxon>Bacillota</taxon>
        <taxon>Bacilli</taxon>
        <taxon>Lactobacillales</taxon>
        <taxon>Streptococcaceae</taxon>
        <taxon>Lactococcus</taxon>
    </lineage>
</organism>
<keyword evidence="3" id="KW-1185">Reference proteome</keyword>
<reference evidence="2 3" key="1">
    <citation type="submission" date="2018-09" db="EMBL/GenBank/DDBJ databases">
        <title>Genome sequencing of strain 1JSPR-7.</title>
        <authorList>
            <person name="Heo J."/>
            <person name="Kim S.-J."/>
            <person name="Kwon S.-W."/>
        </authorList>
    </citation>
    <scope>NUCLEOTIDE SEQUENCE [LARGE SCALE GENOMIC DNA]</scope>
    <source>
        <strain evidence="2 3">1JSPR-7</strain>
    </source>
</reference>
<proteinExistence type="predicted"/>
<evidence type="ECO:0000313" key="2">
    <source>
        <dbReference type="EMBL" id="AYF99779.1"/>
    </source>
</evidence>
<accession>A0A387BFT8</accession>
<dbReference type="OrthoDB" id="1695311at2"/>